<dbReference type="eggNOG" id="ENOG5033DVG">
    <property type="taxonomic scope" value="Bacteria"/>
</dbReference>
<name>B0TU20_SHEHH</name>
<keyword evidence="3" id="KW-1185">Reference proteome</keyword>
<dbReference type="AlphaFoldDB" id="B0TU20"/>
<accession>B0TU20</accession>
<sequence>MTQTKKYDFRVVADGATWTGQITRRQTARKIVVSKSKKGFATEAEAQAWGETELKSFLENLIKRNERKAKAREERNEAADAKELAAEVWRSARDSAESSRDFDEDNSDYESDAER</sequence>
<dbReference type="Proteomes" id="UP000001317">
    <property type="component" value="Chromosome"/>
</dbReference>
<organism evidence="2 3">
    <name type="scientific">Shewanella halifaxensis (strain HAW-EB4)</name>
    <dbReference type="NCBI Taxonomy" id="458817"/>
    <lineage>
        <taxon>Bacteria</taxon>
        <taxon>Pseudomonadati</taxon>
        <taxon>Pseudomonadota</taxon>
        <taxon>Gammaproteobacteria</taxon>
        <taxon>Alteromonadales</taxon>
        <taxon>Shewanellaceae</taxon>
        <taxon>Shewanella</taxon>
    </lineage>
</organism>
<evidence type="ECO:0000256" key="1">
    <source>
        <dbReference type="SAM" id="MobiDB-lite"/>
    </source>
</evidence>
<evidence type="ECO:0000313" key="3">
    <source>
        <dbReference type="Proteomes" id="UP000001317"/>
    </source>
</evidence>
<feature type="compositionally biased region" description="Acidic residues" evidence="1">
    <location>
        <begin position="102"/>
        <end position="115"/>
    </location>
</feature>
<protein>
    <recommendedName>
        <fullName evidence="4">DUF3622 domain-containing protein</fullName>
    </recommendedName>
</protein>
<dbReference type="EMBL" id="CP000931">
    <property type="protein sequence ID" value="ABZ78131.1"/>
    <property type="molecule type" value="Genomic_DNA"/>
</dbReference>
<dbReference type="HOGENOM" id="CLU_169692_0_0_6"/>
<dbReference type="RefSeq" id="WP_012278651.1">
    <property type="nucleotide sequence ID" value="NC_010334.1"/>
</dbReference>
<feature type="region of interest" description="Disordered" evidence="1">
    <location>
        <begin position="70"/>
        <end position="115"/>
    </location>
</feature>
<reference evidence="2" key="1">
    <citation type="submission" date="2008-01" db="EMBL/GenBank/DDBJ databases">
        <title>Complete sequence of Shewanella halifaxensis HAW-EB4.</title>
        <authorList>
            <consortium name="US DOE Joint Genome Institute"/>
            <person name="Copeland A."/>
            <person name="Lucas S."/>
            <person name="Lapidus A."/>
            <person name="Glavina del Rio T."/>
            <person name="Dalin E."/>
            <person name="Tice H."/>
            <person name="Bruce D."/>
            <person name="Goodwin L."/>
            <person name="Pitluck S."/>
            <person name="Sims D."/>
            <person name="Brettin T."/>
            <person name="Detter J.C."/>
            <person name="Han C."/>
            <person name="Kuske C.R."/>
            <person name="Schmutz J."/>
            <person name="Larimer F."/>
            <person name="Land M."/>
            <person name="Hauser L."/>
            <person name="Kyrpides N."/>
            <person name="Kim E."/>
            <person name="Zhao J.-S."/>
            <person name="Richardson P."/>
        </authorList>
    </citation>
    <scope>NUCLEOTIDE SEQUENCE [LARGE SCALE GENOMIC DNA]</scope>
    <source>
        <strain evidence="2">HAW-EB4</strain>
    </source>
</reference>
<dbReference type="Pfam" id="PF12286">
    <property type="entry name" value="DUF3622"/>
    <property type="match status" value="1"/>
</dbReference>
<proteinExistence type="predicted"/>
<evidence type="ECO:0000313" key="2">
    <source>
        <dbReference type="EMBL" id="ABZ78131.1"/>
    </source>
</evidence>
<feature type="compositionally biased region" description="Basic and acidic residues" evidence="1">
    <location>
        <begin position="71"/>
        <end position="101"/>
    </location>
</feature>
<gene>
    <name evidence="2" type="ordered locus">Shal_3590</name>
</gene>
<evidence type="ECO:0008006" key="4">
    <source>
        <dbReference type="Google" id="ProtNLM"/>
    </source>
</evidence>
<dbReference type="KEGG" id="shl:Shal_3590"/>
<dbReference type="InterPro" id="IPR022069">
    <property type="entry name" value="DUF3622"/>
</dbReference>
<dbReference type="OrthoDB" id="5905915at2"/>